<proteinExistence type="predicted"/>
<sequence>MAVISLASVLDDPAKRIPIHAMVQASAVYPAKDDDLFEGMRAQRLAYREQIRQLHRMDSEAYKLDIEGLTRSLRALEEDIRVDATREMFGDAYVVELGGHRPATDAEAASA</sequence>
<dbReference type="RefSeq" id="WP_304987143.1">
    <property type="nucleotide sequence ID" value="NZ_BAAACR010000005.1"/>
</dbReference>
<protein>
    <submittedName>
        <fullName evidence="1">Uncharacterized protein</fullName>
    </submittedName>
</protein>
<accession>A0ABN0T087</accession>
<name>A0ABN0T087_9FIRM</name>
<evidence type="ECO:0000313" key="1">
    <source>
        <dbReference type="EMBL" id="GAA0208214.1"/>
    </source>
</evidence>
<keyword evidence="2" id="KW-1185">Reference proteome</keyword>
<organism evidence="1 2">
    <name type="scientific">Selenomonas dianae</name>
    <dbReference type="NCBI Taxonomy" id="135079"/>
    <lineage>
        <taxon>Bacteria</taxon>
        <taxon>Bacillati</taxon>
        <taxon>Bacillota</taxon>
        <taxon>Negativicutes</taxon>
        <taxon>Selenomonadales</taxon>
        <taxon>Selenomonadaceae</taxon>
        <taxon>Selenomonas</taxon>
    </lineage>
</organism>
<dbReference type="Proteomes" id="UP001500399">
    <property type="component" value="Unassembled WGS sequence"/>
</dbReference>
<gene>
    <name evidence="1" type="ORF">GCM10008919_09480</name>
</gene>
<evidence type="ECO:0000313" key="2">
    <source>
        <dbReference type="Proteomes" id="UP001500399"/>
    </source>
</evidence>
<reference evidence="1 2" key="1">
    <citation type="journal article" date="2019" name="Int. J. Syst. Evol. Microbiol.">
        <title>The Global Catalogue of Microorganisms (GCM) 10K type strain sequencing project: providing services to taxonomists for standard genome sequencing and annotation.</title>
        <authorList>
            <consortium name="The Broad Institute Genomics Platform"/>
            <consortium name="The Broad Institute Genome Sequencing Center for Infectious Disease"/>
            <person name="Wu L."/>
            <person name="Ma J."/>
        </authorList>
    </citation>
    <scope>NUCLEOTIDE SEQUENCE [LARGE SCALE GENOMIC DNA]</scope>
    <source>
        <strain evidence="1 2">JCM 8542</strain>
    </source>
</reference>
<comment type="caution">
    <text evidence="1">The sequence shown here is derived from an EMBL/GenBank/DDBJ whole genome shotgun (WGS) entry which is preliminary data.</text>
</comment>
<dbReference type="EMBL" id="BAAACR010000005">
    <property type="protein sequence ID" value="GAA0208214.1"/>
    <property type="molecule type" value="Genomic_DNA"/>
</dbReference>